<dbReference type="GO" id="GO:0016208">
    <property type="term" value="F:AMP binding"/>
    <property type="evidence" value="ECO:0007669"/>
    <property type="project" value="TreeGrafter"/>
</dbReference>
<evidence type="ECO:0000256" key="11">
    <source>
        <dbReference type="ARBA" id="ARBA00022842"/>
    </source>
</evidence>
<comment type="caution">
    <text evidence="16">The sequence shown here is derived from an EMBL/GenBank/DDBJ whole genome shotgun (WGS) entry which is preliminary data.</text>
</comment>
<comment type="pathway">
    <text evidence="3">Carbohydrate degradation; glycolysis; D-glyceraldehyde 3-phosphate and glycerone phosphate from D-glucose: step 3/4.</text>
</comment>
<dbReference type="Proteomes" id="UP000537141">
    <property type="component" value="Unassembled WGS sequence"/>
</dbReference>
<sequence length="333" mass="35683">MKNIALLTSGGDAPGMNAAIRAIVLSAHHYNYNLIGYYHGYNGLINRECKSLKLADVNGIIGRGGTILKSARCNAMHSEQGVNQAILTLENDKIDALIVIGGDGSFKGAIKLAKHWQGQVIGIPGTIDNDICETDYTIGFSTAVNTAIEAIDKIRDTADAFERVFLVEVMGRRSGHITFNVGIATAAEQILSFENFDCTDQAARLNDLSNDIKVVQQNRHAGYLIVIAENLWPEGNTNLAAQITNKTGIDCTPCILGHIQRGGAPVAKDRILATKLGIAAVQAITEDKTGIMIGESNGAVVTVLLQHATQKTKEVSQRLIKAQHDILSVSNQG</sequence>
<protein>
    <recommendedName>
        <fullName evidence="4">6-phosphofructokinase</fullName>
        <ecNumber evidence="4">2.7.1.11</ecNumber>
    </recommendedName>
</protein>
<comment type="subcellular location">
    <subcellularLocation>
        <location evidence="2">Cytoplasm</location>
    </subcellularLocation>
</comment>
<dbReference type="Gene3D" id="3.40.50.450">
    <property type="match status" value="1"/>
</dbReference>
<keyword evidence="10" id="KW-0067">ATP-binding</keyword>
<dbReference type="InterPro" id="IPR012003">
    <property type="entry name" value="ATP_PFK_prok-type"/>
</dbReference>
<evidence type="ECO:0000313" key="16">
    <source>
        <dbReference type="EMBL" id="MBB6542302.1"/>
    </source>
</evidence>
<dbReference type="InterPro" id="IPR000023">
    <property type="entry name" value="Phosphofructokinase_dom"/>
</dbReference>
<dbReference type="GO" id="GO:0048029">
    <property type="term" value="F:monosaccharide binding"/>
    <property type="evidence" value="ECO:0007669"/>
    <property type="project" value="TreeGrafter"/>
</dbReference>
<dbReference type="Gene3D" id="3.40.50.460">
    <property type="entry name" value="Phosphofructokinase domain"/>
    <property type="match status" value="1"/>
</dbReference>
<evidence type="ECO:0000256" key="1">
    <source>
        <dbReference type="ARBA" id="ARBA00001946"/>
    </source>
</evidence>
<feature type="domain" description="Phosphofructokinase" evidence="15">
    <location>
        <begin position="3"/>
        <end position="284"/>
    </location>
</feature>
<gene>
    <name evidence="16" type="ORF">HNQ55_000789</name>
</gene>
<evidence type="ECO:0000256" key="5">
    <source>
        <dbReference type="ARBA" id="ARBA00022490"/>
    </source>
</evidence>
<evidence type="ECO:0000256" key="3">
    <source>
        <dbReference type="ARBA" id="ARBA00004679"/>
    </source>
</evidence>
<dbReference type="PANTHER" id="PTHR13697">
    <property type="entry name" value="PHOSPHOFRUCTOKINASE"/>
    <property type="match status" value="1"/>
</dbReference>
<dbReference type="Pfam" id="PF00365">
    <property type="entry name" value="PFK"/>
    <property type="match status" value="1"/>
</dbReference>
<dbReference type="SUPFAM" id="SSF53784">
    <property type="entry name" value="Phosphofructokinase"/>
    <property type="match status" value="1"/>
</dbReference>
<evidence type="ECO:0000256" key="9">
    <source>
        <dbReference type="ARBA" id="ARBA00022777"/>
    </source>
</evidence>
<dbReference type="NCBIfam" id="NF002872">
    <property type="entry name" value="PRK03202.1"/>
    <property type="match status" value="1"/>
</dbReference>
<dbReference type="GO" id="GO:0030388">
    <property type="term" value="P:fructose 1,6-bisphosphate metabolic process"/>
    <property type="evidence" value="ECO:0007669"/>
    <property type="project" value="TreeGrafter"/>
</dbReference>
<keyword evidence="9 16" id="KW-0418">Kinase</keyword>
<dbReference type="GO" id="GO:0046872">
    <property type="term" value="F:metal ion binding"/>
    <property type="evidence" value="ECO:0007669"/>
    <property type="project" value="UniProtKB-KW"/>
</dbReference>
<evidence type="ECO:0000256" key="2">
    <source>
        <dbReference type="ARBA" id="ARBA00004496"/>
    </source>
</evidence>
<dbReference type="GO" id="GO:0006002">
    <property type="term" value="P:fructose 6-phosphate metabolic process"/>
    <property type="evidence" value="ECO:0007669"/>
    <property type="project" value="InterPro"/>
</dbReference>
<dbReference type="GO" id="GO:0061621">
    <property type="term" value="P:canonical glycolysis"/>
    <property type="evidence" value="ECO:0007669"/>
    <property type="project" value="TreeGrafter"/>
</dbReference>
<evidence type="ECO:0000256" key="12">
    <source>
        <dbReference type="ARBA" id="ARBA00023152"/>
    </source>
</evidence>
<evidence type="ECO:0000256" key="13">
    <source>
        <dbReference type="ARBA" id="ARBA00038478"/>
    </source>
</evidence>
<dbReference type="GO" id="GO:0005524">
    <property type="term" value="F:ATP binding"/>
    <property type="evidence" value="ECO:0007669"/>
    <property type="project" value="UniProtKB-KW"/>
</dbReference>
<accession>A0A7X0NF34</accession>
<evidence type="ECO:0000256" key="8">
    <source>
        <dbReference type="ARBA" id="ARBA00022741"/>
    </source>
</evidence>
<evidence type="ECO:0000259" key="15">
    <source>
        <dbReference type="Pfam" id="PF00365"/>
    </source>
</evidence>
<dbReference type="InterPro" id="IPR035966">
    <property type="entry name" value="PKF_sf"/>
</dbReference>
<evidence type="ECO:0000256" key="4">
    <source>
        <dbReference type="ARBA" id="ARBA00012055"/>
    </source>
</evidence>
<dbReference type="AlphaFoldDB" id="A0A7X0NF34"/>
<dbReference type="RefSeq" id="WP_184422811.1">
    <property type="nucleotide sequence ID" value="NZ_AP027362.1"/>
</dbReference>
<dbReference type="InterPro" id="IPR022953">
    <property type="entry name" value="ATP_PFK"/>
</dbReference>
<dbReference type="GO" id="GO:0042802">
    <property type="term" value="F:identical protein binding"/>
    <property type="evidence" value="ECO:0007669"/>
    <property type="project" value="TreeGrafter"/>
</dbReference>
<evidence type="ECO:0000256" key="14">
    <source>
        <dbReference type="ARBA" id="ARBA00048070"/>
    </source>
</evidence>
<keyword evidence="8" id="KW-0547">Nucleotide-binding</keyword>
<keyword evidence="6 16" id="KW-0808">Transferase</keyword>
<keyword evidence="11" id="KW-0460">Magnesium</keyword>
<dbReference type="GO" id="GO:0070095">
    <property type="term" value="F:fructose-6-phosphate binding"/>
    <property type="evidence" value="ECO:0007669"/>
    <property type="project" value="TreeGrafter"/>
</dbReference>
<dbReference type="EMBL" id="JACHHU010000004">
    <property type="protein sequence ID" value="MBB6542302.1"/>
    <property type="molecule type" value="Genomic_DNA"/>
</dbReference>
<evidence type="ECO:0000256" key="10">
    <source>
        <dbReference type="ARBA" id="ARBA00022840"/>
    </source>
</evidence>
<keyword evidence="7" id="KW-0479">Metal-binding</keyword>
<keyword evidence="17" id="KW-1185">Reference proteome</keyword>
<evidence type="ECO:0000256" key="7">
    <source>
        <dbReference type="ARBA" id="ARBA00022723"/>
    </source>
</evidence>
<dbReference type="GO" id="GO:0003872">
    <property type="term" value="F:6-phosphofructokinase activity"/>
    <property type="evidence" value="ECO:0007669"/>
    <property type="project" value="UniProtKB-EC"/>
</dbReference>
<dbReference type="EC" id="2.7.1.11" evidence="4"/>
<dbReference type="PANTHER" id="PTHR13697:SF4">
    <property type="entry name" value="ATP-DEPENDENT 6-PHOSPHOFRUCTOKINASE"/>
    <property type="match status" value="1"/>
</dbReference>
<keyword evidence="12" id="KW-0324">Glycolysis</keyword>
<dbReference type="PRINTS" id="PR00476">
    <property type="entry name" value="PHFRCTKINASE"/>
</dbReference>
<evidence type="ECO:0000313" key="17">
    <source>
        <dbReference type="Proteomes" id="UP000537141"/>
    </source>
</evidence>
<comment type="similarity">
    <text evidence="13">Belongs to the phosphofructokinase type A (PFKA) family.</text>
</comment>
<dbReference type="GO" id="GO:0005945">
    <property type="term" value="C:6-phosphofructokinase complex"/>
    <property type="evidence" value="ECO:0007669"/>
    <property type="project" value="TreeGrafter"/>
</dbReference>
<comment type="catalytic activity">
    <reaction evidence="14">
        <text>beta-D-fructose 6-phosphate + ATP = beta-D-fructose 1,6-bisphosphate + ADP + H(+)</text>
        <dbReference type="Rhea" id="RHEA:16109"/>
        <dbReference type="ChEBI" id="CHEBI:15378"/>
        <dbReference type="ChEBI" id="CHEBI:30616"/>
        <dbReference type="ChEBI" id="CHEBI:32966"/>
        <dbReference type="ChEBI" id="CHEBI:57634"/>
        <dbReference type="ChEBI" id="CHEBI:456216"/>
        <dbReference type="EC" id="2.7.1.11"/>
    </reaction>
</comment>
<organism evidence="16 17">
    <name type="scientific">Thalassotalea piscium</name>
    <dbReference type="NCBI Taxonomy" id="1230533"/>
    <lineage>
        <taxon>Bacteria</taxon>
        <taxon>Pseudomonadati</taxon>
        <taxon>Pseudomonadota</taxon>
        <taxon>Gammaproteobacteria</taxon>
        <taxon>Alteromonadales</taxon>
        <taxon>Colwelliaceae</taxon>
        <taxon>Thalassotalea</taxon>
    </lineage>
</organism>
<keyword evidence="5" id="KW-0963">Cytoplasm</keyword>
<reference evidence="16 17" key="1">
    <citation type="submission" date="2020-08" db="EMBL/GenBank/DDBJ databases">
        <title>Genomic Encyclopedia of Type Strains, Phase IV (KMG-IV): sequencing the most valuable type-strain genomes for metagenomic binning, comparative biology and taxonomic classification.</title>
        <authorList>
            <person name="Goeker M."/>
        </authorList>
    </citation>
    <scope>NUCLEOTIDE SEQUENCE [LARGE SCALE GENOMIC DNA]</scope>
    <source>
        <strain evidence="16 17">DSM 26287</strain>
    </source>
</reference>
<evidence type="ECO:0000256" key="6">
    <source>
        <dbReference type="ARBA" id="ARBA00022679"/>
    </source>
</evidence>
<name>A0A7X0NF34_9GAMM</name>
<dbReference type="UniPathway" id="UPA00109">
    <property type="reaction ID" value="UER00182"/>
</dbReference>
<proteinExistence type="inferred from homology"/>
<comment type="cofactor">
    <cofactor evidence="1">
        <name>Mg(2+)</name>
        <dbReference type="ChEBI" id="CHEBI:18420"/>
    </cofactor>
</comment>
<dbReference type="PIRSF" id="PIRSF000532">
    <property type="entry name" value="ATP_PFK_prok"/>
    <property type="match status" value="1"/>
</dbReference>